<dbReference type="Gene3D" id="2.130.10.130">
    <property type="entry name" value="Integrin alpha, N-terminal"/>
    <property type="match status" value="2"/>
</dbReference>
<dbReference type="AlphaFoldDB" id="A0A517QX26"/>
<sequence length="791" mass="85944">MHFDSPLRVAQGSLVAAITLGLAGVVPAEENRLAGHYGFGAIEPVILTERSSDLRAADLDGDGRIDLLLADNSNNRLDLLRQRDPEKADQETSVSRGVNEFSPSSLFEHVKLPVDREVISLATGDFNADGHADIAYVGSPDRLVMHLAKPEANTPVERFSDSLTIRLPDLPAAGLILATGDFDNDGRDESCVIGKQKTFVIGVDEKGGLESPTELLNTADDLGLAQAADLNGDELIDLCYTASDGDEKFLCFRLQNLDGELGPEIRYDVQEPRSVTLADLDQTGGSEVMTIDSSTGRWSAWKLRPGERDTAAGPAKADTLIRYGFGDQNARINRGIGFGDFNGDGRTDVIVTDPEAAQMIVFLQKASGGLDLGSTFPGLLGVEQVSCSDFDRDGSDDVVVLSAKEGAVAISKYVDGRLTFPQPIRLADGDGDEPTALAIDASDGKFVALLKPEDYRKEGYDLALFAKSLTGWTREPITDGLKLTGEPDRMFARDLNGDDRLDFLFFPGRGRAAETFLTEADGQLSKIDESAGLGLGATTPGGISFGEIGDRPAVLAARENFARSLTLSDQSRWRVVDQYNAGESNARIVGATSIDLDADGEREVVLIDSGVNKLRVLRREGSLFRPWREIETGRLNYVSCHVADLDSDRRDDLVLFGRGRIAVLYSGQSTPMLDQLAVFETKVEQTFLLDSVAGDLNHDGFADVVLLDGRSHVVELLDYDPETGPRSALHWQLYQEKSFRNETGFELEPRETLIADVTGDGRNDLILLIHDRVLIYPQDTVDENEETDSAP</sequence>
<dbReference type="RefSeq" id="WP_310820976.1">
    <property type="nucleotide sequence ID" value="NZ_CP036268.1"/>
</dbReference>
<organism evidence="2 3">
    <name type="scientific">Stratiformator vulcanicus</name>
    <dbReference type="NCBI Taxonomy" id="2527980"/>
    <lineage>
        <taxon>Bacteria</taxon>
        <taxon>Pseudomonadati</taxon>
        <taxon>Planctomycetota</taxon>
        <taxon>Planctomycetia</taxon>
        <taxon>Planctomycetales</taxon>
        <taxon>Planctomycetaceae</taxon>
        <taxon>Stratiformator</taxon>
    </lineage>
</organism>
<dbReference type="EMBL" id="CP036268">
    <property type="protein sequence ID" value="QDT36128.1"/>
    <property type="molecule type" value="Genomic_DNA"/>
</dbReference>
<dbReference type="Proteomes" id="UP000317318">
    <property type="component" value="Chromosome"/>
</dbReference>
<gene>
    <name evidence="2" type="ORF">Pan189_04830</name>
</gene>
<accession>A0A517QX26</accession>
<reference evidence="2 3" key="1">
    <citation type="submission" date="2019-02" db="EMBL/GenBank/DDBJ databases">
        <title>Deep-cultivation of Planctomycetes and their phenomic and genomic characterization uncovers novel biology.</title>
        <authorList>
            <person name="Wiegand S."/>
            <person name="Jogler M."/>
            <person name="Boedeker C."/>
            <person name="Pinto D."/>
            <person name="Vollmers J."/>
            <person name="Rivas-Marin E."/>
            <person name="Kohn T."/>
            <person name="Peeters S.H."/>
            <person name="Heuer A."/>
            <person name="Rast P."/>
            <person name="Oberbeckmann S."/>
            <person name="Bunk B."/>
            <person name="Jeske O."/>
            <person name="Meyerdierks A."/>
            <person name="Storesund J.E."/>
            <person name="Kallscheuer N."/>
            <person name="Luecker S."/>
            <person name="Lage O.M."/>
            <person name="Pohl T."/>
            <person name="Merkel B.J."/>
            <person name="Hornburger P."/>
            <person name="Mueller R.-W."/>
            <person name="Bruemmer F."/>
            <person name="Labrenz M."/>
            <person name="Spormann A.M."/>
            <person name="Op den Camp H."/>
            <person name="Overmann J."/>
            <person name="Amann R."/>
            <person name="Jetten M.S.M."/>
            <person name="Mascher T."/>
            <person name="Medema M.H."/>
            <person name="Devos D.P."/>
            <person name="Kaster A.-K."/>
            <person name="Ovreas L."/>
            <person name="Rohde M."/>
            <person name="Galperin M.Y."/>
            <person name="Jogler C."/>
        </authorList>
    </citation>
    <scope>NUCLEOTIDE SEQUENCE [LARGE SCALE GENOMIC DNA]</scope>
    <source>
        <strain evidence="2 3">Pan189</strain>
    </source>
</reference>
<keyword evidence="3" id="KW-1185">Reference proteome</keyword>
<dbReference type="SUPFAM" id="SSF69318">
    <property type="entry name" value="Integrin alpha N-terminal domain"/>
    <property type="match status" value="2"/>
</dbReference>
<evidence type="ECO:0000313" key="3">
    <source>
        <dbReference type="Proteomes" id="UP000317318"/>
    </source>
</evidence>
<evidence type="ECO:0000256" key="1">
    <source>
        <dbReference type="ARBA" id="ARBA00022729"/>
    </source>
</evidence>
<protein>
    <submittedName>
        <fullName evidence="2">FG-GAP repeat protein</fullName>
    </submittedName>
</protein>
<dbReference type="PANTHER" id="PTHR46580:SF4">
    <property type="entry name" value="ATP_GTP-BINDING PROTEIN"/>
    <property type="match status" value="1"/>
</dbReference>
<dbReference type="Pfam" id="PF13517">
    <property type="entry name" value="FG-GAP_3"/>
    <property type="match status" value="3"/>
</dbReference>
<dbReference type="InterPro" id="IPR013517">
    <property type="entry name" value="FG-GAP"/>
</dbReference>
<name>A0A517QX26_9PLAN</name>
<keyword evidence="1" id="KW-0732">Signal</keyword>
<dbReference type="PANTHER" id="PTHR46580">
    <property type="entry name" value="SENSOR KINASE-RELATED"/>
    <property type="match status" value="1"/>
</dbReference>
<dbReference type="KEGG" id="svp:Pan189_04830"/>
<proteinExistence type="predicted"/>
<dbReference type="InterPro" id="IPR028994">
    <property type="entry name" value="Integrin_alpha_N"/>
</dbReference>
<evidence type="ECO:0000313" key="2">
    <source>
        <dbReference type="EMBL" id="QDT36128.1"/>
    </source>
</evidence>